<proteinExistence type="predicted"/>
<dbReference type="EMBL" id="AP019376">
    <property type="protein sequence ID" value="BBH87015.1"/>
    <property type="molecule type" value="Genomic_DNA"/>
</dbReference>
<name>A0A455SLF9_9CHLR</name>
<dbReference type="AlphaFoldDB" id="A0A455SLF9"/>
<gene>
    <name evidence="1" type="ORF">KTC_17660</name>
</gene>
<reference evidence="1" key="1">
    <citation type="submission" date="2018-12" db="EMBL/GenBank/DDBJ databases">
        <title>Novel natural products biosynthetic potential of the class Ktedonobacteria.</title>
        <authorList>
            <person name="Zheng Y."/>
            <person name="Saitou A."/>
            <person name="Wang C.M."/>
            <person name="Toyoda A."/>
            <person name="Minakuchi Y."/>
            <person name="Sekiguchi Y."/>
            <person name="Ueda K."/>
            <person name="Takano H."/>
            <person name="Sakai Y."/>
            <person name="Yokota A."/>
            <person name="Yabe S."/>
        </authorList>
    </citation>
    <scope>NUCLEOTIDE SEQUENCE</scope>
    <source>
        <strain evidence="1">COM3</strain>
    </source>
</reference>
<sequence>MNTQDETNMFVFKFSQEEIVEAKIVLVGYLRYMMTHPPKDEKGVNHVEAVRRFVERLKQGPAGPLYSQVVYHVQALNRAQREVDNGAWNPLLYQSAVNRVARHKEWLQSHGVPVYLDTTARCWCLWIALE</sequence>
<protein>
    <submittedName>
        <fullName evidence="1">Uncharacterized protein</fullName>
    </submittedName>
</protein>
<accession>A0A455SLF9</accession>
<evidence type="ECO:0000313" key="1">
    <source>
        <dbReference type="EMBL" id="BBH87015.1"/>
    </source>
</evidence>
<organism evidence="1">
    <name type="scientific">Thermosporothrix sp. COM3</name>
    <dbReference type="NCBI Taxonomy" id="2490863"/>
    <lineage>
        <taxon>Bacteria</taxon>
        <taxon>Bacillati</taxon>
        <taxon>Chloroflexota</taxon>
        <taxon>Ktedonobacteria</taxon>
        <taxon>Ktedonobacterales</taxon>
        <taxon>Thermosporotrichaceae</taxon>
        <taxon>Thermosporothrix</taxon>
    </lineage>
</organism>